<dbReference type="EMBL" id="BAABBI010000001">
    <property type="protein sequence ID" value="GAA3783186.1"/>
    <property type="molecule type" value="Genomic_DNA"/>
</dbReference>
<comment type="caution">
    <text evidence="1">The sequence shown here is derived from an EMBL/GenBank/DDBJ whole genome shotgun (WGS) entry which is preliminary data.</text>
</comment>
<name>A0ABP7H5V5_9FLAO</name>
<sequence length="330" mass="38047">MKNKIYIFFITIISMIFCGCKQNIKIHSKSYYAINSLSYTDVIFKSSRDTVLASTFSGRIVERIKGHNKENILININDEIYSLVYDQKKHRIYASTLNSGILVIDANKKMVIDSLNIEGTWISNIFLSKDGELLAGSTANQKNCIWDLNNNTSFKLPDSLSHYSIAGIDNSGNIIINAKEKFIFWNVWENSTEKENIRNGKLKSIDKSGNMLVFHDKNFQYYKANKDSVSFKRHHQDWPYYWKEKDTLIRIPFQLTLTAGILTEKYIYTAGVDRSIRKWNKQNGQLNEEIIKHRATISAIDLSFDQSQIVSVDLKGGILFHDVNKKSKDE</sequence>
<protein>
    <recommendedName>
        <fullName evidence="3">WD40 repeat domain-containing protein</fullName>
    </recommendedName>
</protein>
<dbReference type="InterPro" id="IPR011047">
    <property type="entry name" value="Quinoprotein_ADH-like_sf"/>
</dbReference>
<evidence type="ECO:0008006" key="3">
    <source>
        <dbReference type="Google" id="ProtNLM"/>
    </source>
</evidence>
<dbReference type="InterPro" id="IPR015943">
    <property type="entry name" value="WD40/YVTN_repeat-like_dom_sf"/>
</dbReference>
<dbReference type="SUPFAM" id="SSF50998">
    <property type="entry name" value="Quinoprotein alcohol dehydrogenase-like"/>
    <property type="match status" value="1"/>
</dbReference>
<dbReference type="Proteomes" id="UP001501456">
    <property type="component" value="Unassembled WGS sequence"/>
</dbReference>
<organism evidence="1 2">
    <name type="scientific">Corallibacter vietnamensis</name>
    <dbReference type="NCBI Taxonomy" id="904130"/>
    <lineage>
        <taxon>Bacteria</taxon>
        <taxon>Pseudomonadati</taxon>
        <taxon>Bacteroidota</taxon>
        <taxon>Flavobacteriia</taxon>
        <taxon>Flavobacteriales</taxon>
        <taxon>Flavobacteriaceae</taxon>
        <taxon>Corallibacter</taxon>
    </lineage>
</organism>
<reference evidence="2" key="1">
    <citation type="journal article" date="2019" name="Int. J. Syst. Evol. Microbiol.">
        <title>The Global Catalogue of Microorganisms (GCM) 10K type strain sequencing project: providing services to taxonomists for standard genome sequencing and annotation.</title>
        <authorList>
            <consortium name="The Broad Institute Genomics Platform"/>
            <consortium name="The Broad Institute Genome Sequencing Center for Infectious Disease"/>
            <person name="Wu L."/>
            <person name="Ma J."/>
        </authorList>
    </citation>
    <scope>NUCLEOTIDE SEQUENCE [LARGE SCALE GENOMIC DNA]</scope>
    <source>
        <strain evidence="2">JCM 17525</strain>
    </source>
</reference>
<evidence type="ECO:0000313" key="2">
    <source>
        <dbReference type="Proteomes" id="UP001501456"/>
    </source>
</evidence>
<accession>A0ABP7H5V5</accession>
<dbReference type="Gene3D" id="2.130.10.10">
    <property type="entry name" value="YVTN repeat-like/Quinoprotein amine dehydrogenase"/>
    <property type="match status" value="2"/>
</dbReference>
<gene>
    <name evidence="1" type="ORF">GCM10022271_14390</name>
</gene>
<proteinExistence type="predicted"/>
<evidence type="ECO:0000313" key="1">
    <source>
        <dbReference type="EMBL" id="GAA3783186.1"/>
    </source>
</evidence>
<dbReference type="RefSeq" id="WP_344728804.1">
    <property type="nucleotide sequence ID" value="NZ_BAABBI010000001.1"/>
</dbReference>
<dbReference type="PROSITE" id="PS51257">
    <property type="entry name" value="PROKAR_LIPOPROTEIN"/>
    <property type="match status" value="1"/>
</dbReference>
<keyword evidence="2" id="KW-1185">Reference proteome</keyword>